<evidence type="ECO:0000313" key="2">
    <source>
        <dbReference type="EMBL" id="MBX26238.1"/>
    </source>
</evidence>
<dbReference type="EMBL" id="GGEC01045754">
    <property type="protein sequence ID" value="MBX26238.1"/>
    <property type="molecule type" value="Transcribed_RNA"/>
</dbReference>
<dbReference type="AlphaFoldDB" id="A0A2P2M7P4"/>
<reference evidence="2" key="1">
    <citation type="submission" date="2018-02" db="EMBL/GenBank/DDBJ databases">
        <title>Rhizophora mucronata_Transcriptome.</title>
        <authorList>
            <person name="Meera S.P."/>
            <person name="Sreeshan A."/>
            <person name="Augustine A."/>
        </authorList>
    </citation>
    <scope>NUCLEOTIDE SEQUENCE</scope>
    <source>
        <tissue evidence="2">Leaf</tissue>
    </source>
</reference>
<proteinExistence type="predicted"/>
<sequence length="65" mass="7442">MRRKTKTKHKKRGGKGKVVSTKKGRVLLEKQRPRFSLRCLENQDARATNLELTSCSFSVYVCLSS</sequence>
<evidence type="ECO:0000256" key="1">
    <source>
        <dbReference type="SAM" id="MobiDB-lite"/>
    </source>
</evidence>
<name>A0A2P2M7P4_RHIMU</name>
<accession>A0A2P2M7P4</accession>
<feature type="region of interest" description="Disordered" evidence="1">
    <location>
        <begin position="1"/>
        <end position="24"/>
    </location>
</feature>
<organism evidence="2">
    <name type="scientific">Rhizophora mucronata</name>
    <name type="common">Asiatic mangrove</name>
    <dbReference type="NCBI Taxonomy" id="61149"/>
    <lineage>
        <taxon>Eukaryota</taxon>
        <taxon>Viridiplantae</taxon>
        <taxon>Streptophyta</taxon>
        <taxon>Embryophyta</taxon>
        <taxon>Tracheophyta</taxon>
        <taxon>Spermatophyta</taxon>
        <taxon>Magnoliopsida</taxon>
        <taxon>eudicotyledons</taxon>
        <taxon>Gunneridae</taxon>
        <taxon>Pentapetalae</taxon>
        <taxon>rosids</taxon>
        <taxon>fabids</taxon>
        <taxon>Malpighiales</taxon>
        <taxon>Rhizophoraceae</taxon>
        <taxon>Rhizophora</taxon>
    </lineage>
</organism>
<protein>
    <submittedName>
        <fullName evidence="2">Uncharacterized protein</fullName>
    </submittedName>
</protein>
<dbReference type="EMBL" id="GGEC01045753">
    <property type="protein sequence ID" value="MBX26237.1"/>
    <property type="molecule type" value="Transcribed_RNA"/>
</dbReference>